<reference evidence="1 2" key="1">
    <citation type="journal article" date="2023" name="Science">
        <title>Complex scaffold remodeling in plant triterpene biosynthesis.</title>
        <authorList>
            <person name="De La Pena R."/>
            <person name="Hodgson H."/>
            <person name="Liu J.C."/>
            <person name="Stephenson M.J."/>
            <person name="Martin A.C."/>
            <person name="Owen C."/>
            <person name="Harkess A."/>
            <person name="Leebens-Mack J."/>
            <person name="Jimenez L.E."/>
            <person name="Osbourn A."/>
            <person name="Sattely E.S."/>
        </authorList>
    </citation>
    <scope>NUCLEOTIDE SEQUENCE [LARGE SCALE GENOMIC DNA]</scope>
    <source>
        <strain evidence="2">cv. JPN11</strain>
        <tissue evidence="1">Leaf</tissue>
    </source>
</reference>
<gene>
    <name evidence="1" type="ORF">OWV82_013736</name>
</gene>
<accession>A0ACC1XVR3</accession>
<name>A0ACC1XVR3_MELAZ</name>
<evidence type="ECO:0000313" key="1">
    <source>
        <dbReference type="EMBL" id="KAJ4715370.1"/>
    </source>
</evidence>
<organism evidence="1 2">
    <name type="scientific">Melia azedarach</name>
    <name type="common">Chinaberry tree</name>
    <dbReference type="NCBI Taxonomy" id="155640"/>
    <lineage>
        <taxon>Eukaryota</taxon>
        <taxon>Viridiplantae</taxon>
        <taxon>Streptophyta</taxon>
        <taxon>Embryophyta</taxon>
        <taxon>Tracheophyta</taxon>
        <taxon>Spermatophyta</taxon>
        <taxon>Magnoliopsida</taxon>
        <taxon>eudicotyledons</taxon>
        <taxon>Gunneridae</taxon>
        <taxon>Pentapetalae</taxon>
        <taxon>rosids</taxon>
        <taxon>malvids</taxon>
        <taxon>Sapindales</taxon>
        <taxon>Meliaceae</taxon>
        <taxon>Melia</taxon>
    </lineage>
</organism>
<keyword evidence="1" id="KW-0808">Transferase</keyword>
<evidence type="ECO:0000313" key="2">
    <source>
        <dbReference type="Proteomes" id="UP001164539"/>
    </source>
</evidence>
<proteinExistence type="predicted"/>
<sequence length="217" mass="24564">MIKRFVFDGNKIATLREKIKNTRSDLDRPTSFEAVSALIWGAILAIARENNESAPAVSIPVNLRKRMNPPLPEHCIGNIIHSATANWLTDEEIDLNSLTRNIREAVKMVSDTDYVRKVYAGDSFVNQLKKISEEIANIKVRMFGLSSWRGLPYYEIDFGWGRPRWVSTVIRVNDVAILLDAFDGKGIEVWVALPHKDMAKFQQDVGILTYASFNPSL</sequence>
<keyword evidence="2" id="KW-1185">Reference proteome</keyword>
<dbReference type="Proteomes" id="UP001164539">
    <property type="component" value="Chromosome 7"/>
</dbReference>
<dbReference type="EMBL" id="CM051400">
    <property type="protein sequence ID" value="KAJ4715370.1"/>
    <property type="molecule type" value="Genomic_DNA"/>
</dbReference>
<comment type="caution">
    <text evidence="1">The sequence shown here is derived from an EMBL/GenBank/DDBJ whole genome shotgun (WGS) entry which is preliminary data.</text>
</comment>
<protein>
    <submittedName>
        <fullName evidence="1">Transferase</fullName>
    </submittedName>
</protein>